<sequence length="57" mass="6450">MGIFGRKKAKLNKPELETIHSLLSKIYSKGKFDDAELSDALYLRMRVNAVLKETPLA</sequence>
<gene>
    <name evidence="1" type="ORF">LCGC14_0442170</name>
</gene>
<dbReference type="AlphaFoldDB" id="A0A0F9T3H2"/>
<protein>
    <submittedName>
        <fullName evidence="1">Uncharacterized protein</fullName>
    </submittedName>
</protein>
<comment type="caution">
    <text evidence="1">The sequence shown here is derived from an EMBL/GenBank/DDBJ whole genome shotgun (WGS) entry which is preliminary data.</text>
</comment>
<name>A0A0F9T3H2_9ZZZZ</name>
<organism evidence="1">
    <name type="scientific">marine sediment metagenome</name>
    <dbReference type="NCBI Taxonomy" id="412755"/>
    <lineage>
        <taxon>unclassified sequences</taxon>
        <taxon>metagenomes</taxon>
        <taxon>ecological metagenomes</taxon>
    </lineage>
</organism>
<evidence type="ECO:0000313" key="1">
    <source>
        <dbReference type="EMBL" id="KKN69357.1"/>
    </source>
</evidence>
<proteinExistence type="predicted"/>
<accession>A0A0F9T3H2</accession>
<reference evidence="1" key="1">
    <citation type="journal article" date="2015" name="Nature">
        <title>Complex archaea that bridge the gap between prokaryotes and eukaryotes.</title>
        <authorList>
            <person name="Spang A."/>
            <person name="Saw J.H."/>
            <person name="Jorgensen S.L."/>
            <person name="Zaremba-Niedzwiedzka K."/>
            <person name="Martijn J."/>
            <person name="Lind A.E."/>
            <person name="van Eijk R."/>
            <person name="Schleper C."/>
            <person name="Guy L."/>
            <person name="Ettema T.J."/>
        </authorList>
    </citation>
    <scope>NUCLEOTIDE SEQUENCE</scope>
</reference>
<dbReference type="EMBL" id="LAZR01000428">
    <property type="protein sequence ID" value="KKN69357.1"/>
    <property type="molecule type" value="Genomic_DNA"/>
</dbReference>